<feature type="domain" description="DUF1330" evidence="2">
    <location>
        <begin position="36"/>
        <end position="127"/>
    </location>
</feature>
<feature type="signal peptide" evidence="1">
    <location>
        <begin position="1"/>
        <end position="26"/>
    </location>
</feature>
<dbReference type="RefSeq" id="WP_259451272.1">
    <property type="nucleotide sequence ID" value="NZ_CP119520.1"/>
</dbReference>
<feature type="chain" id="PRO_5046074546" evidence="1">
    <location>
        <begin position="27"/>
        <end position="130"/>
    </location>
</feature>
<dbReference type="EMBL" id="JANUHC010000009">
    <property type="protein sequence ID" value="MCS0632233.1"/>
    <property type="molecule type" value="Genomic_DNA"/>
</dbReference>
<comment type="caution">
    <text evidence="3">The sequence shown here is derived from an EMBL/GenBank/DDBJ whole genome shotgun (WGS) entry which is preliminary data.</text>
</comment>
<protein>
    <submittedName>
        <fullName evidence="3">DUF1330 domain-containing protein</fullName>
    </submittedName>
</protein>
<evidence type="ECO:0000256" key="1">
    <source>
        <dbReference type="SAM" id="SignalP"/>
    </source>
</evidence>
<dbReference type="Proteomes" id="UP001165263">
    <property type="component" value="Unassembled WGS sequence"/>
</dbReference>
<dbReference type="InterPro" id="IPR010753">
    <property type="entry name" value="DUF1330"/>
</dbReference>
<keyword evidence="4" id="KW-1185">Reference proteome</keyword>
<dbReference type="Pfam" id="PF07045">
    <property type="entry name" value="DUF1330"/>
    <property type="match status" value="1"/>
</dbReference>
<evidence type="ECO:0000313" key="3">
    <source>
        <dbReference type="EMBL" id="MCS0632233.1"/>
    </source>
</evidence>
<organism evidence="3 4">
    <name type="scientific">Telluria mixta</name>
    <dbReference type="NCBI Taxonomy" id="34071"/>
    <lineage>
        <taxon>Bacteria</taxon>
        <taxon>Pseudomonadati</taxon>
        <taxon>Pseudomonadota</taxon>
        <taxon>Betaproteobacteria</taxon>
        <taxon>Burkholderiales</taxon>
        <taxon>Oxalobacteraceae</taxon>
        <taxon>Telluria group</taxon>
        <taxon>Telluria</taxon>
    </lineage>
</organism>
<dbReference type="PANTHER" id="PTHR41521:SF4">
    <property type="entry name" value="BLR0684 PROTEIN"/>
    <property type="match status" value="1"/>
</dbReference>
<name>A0ABT2C4B3_9BURK</name>
<dbReference type="Gene3D" id="3.30.70.100">
    <property type="match status" value="1"/>
</dbReference>
<dbReference type="PANTHER" id="PTHR41521">
    <property type="match status" value="1"/>
</dbReference>
<evidence type="ECO:0000259" key="2">
    <source>
        <dbReference type="Pfam" id="PF07045"/>
    </source>
</evidence>
<dbReference type="SUPFAM" id="SSF54909">
    <property type="entry name" value="Dimeric alpha+beta barrel"/>
    <property type="match status" value="1"/>
</dbReference>
<gene>
    <name evidence="3" type="ORF">NX786_23160</name>
</gene>
<proteinExistence type="predicted"/>
<sequence>MKIKSTLLAASACMAVAAAAIGAAHAQASKASQPHAYYIAEFKITSPEGMKPYSARVASTFEPYGGRYIVRGGKIAPLEGEGPNNRMVIIEFDSMEKAQAWYDSPEYAQLKPIRHKNAISRVYIVEGTSQ</sequence>
<keyword evidence="1" id="KW-0732">Signal</keyword>
<reference evidence="3" key="1">
    <citation type="submission" date="2022-08" db="EMBL/GenBank/DDBJ databases">
        <title>Reclassification of Massilia species as members of the genera Telluria, Duganella, Pseudoduganella, Mokoshia gen. nov. and Zemynaea gen. nov. using orthogonal and non-orthogonal genome-based approaches.</title>
        <authorList>
            <person name="Bowman J.P."/>
        </authorList>
    </citation>
    <scope>NUCLEOTIDE SEQUENCE</scope>
    <source>
        <strain evidence="3">LMG 11547</strain>
    </source>
</reference>
<evidence type="ECO:0000313" key="4">
    <source>
        <dbReference type="Proteomes" id="UP001165263"/>
    </source>
</evidence>
<dbReference type="InterPro" id="IPR011008">
    <property type="entry name" value="Dimeric_a/b-barrel"/>
</dbReference>
<accession>A0ABT2C4B3</accession>